<accession>A0A075WSZ7</accession>
<organism evidence="1 2">
    <name type="scientific">Thermodesulfobacterium commune DSM 2178</name>
    <dbReference type="NCBI Taxonomy" id="289377"/>
    <lineage>
        <taxon>Bacteria</taxon>
        <taxon>Pseudomonadati</taxon>
        <taxon>Thermodesulfobacteriota</taxon>
        <taxon>Thermodesulfobacteria</taxon>
        <taxon>Thermodesulfobacteriales</taxon>
        <taxon>Thermodesulfobacteriaceae</taxon>
        <taxon>Thermodesulfobacterium</taxon>
    </lineage>
</organism>
<dbReference type="AlphaFoldDB" id="A0A075WSZ7"/>
<dbReference type="Gene3D" id="2.60.40.2420">
    <property type="match status" value="1"/>
</dbReference>
<name>A0A075WSZ7_9BACT</name>
<dbReference type="STRING" id="289377.HL41_03935"/>
<gene>
    <name evidence="1" type="ORF">HL41_03935</name>
</gene>
<evidence type="ECO:0000313" key="1">
    <source>
        <dbReference type="EMBL" id="AIH03991.1"/>
    </source>
</evidence>
<dbReference type="EMBL" id="CP008796">
    <property type="protein sequence ID" value="AIH03991.1"/>
    <property type="molecule type" value="Genomic_DNA"/>
</dbReference>
<evidence type="ECO:0000313" key="2">
    <source>
        <dbReference type="Proteomes" id="UP000028481"/>
    </source>
</evidence>
<sequence length="132" mass="15364">MYKFFMISLFLLIFPLFSFAIRKLYTIDLTDELCKIWIEIKEEKDFVSIKTCGRNEGKGKVFYEVFVEITKSGKSGKSSSKQFNNIFLNPGEEKCFSQSKLNLFSKDKYNIVATLYKNGNLIKEKGFQKDGF</sequence>
<reference evidence="1 2" key="1">
    <citation type="journal article" date="2015" name="Genome Announc.">
        <title>Genome Sequence of a Sulfate-Reducing Thermophilic Bacterium, Thermodesulfobacterium commune DSM 2178T (Phylum Thermodesulfobacteria).</title>
        <authorList>
            <person name="Bhatnagar S."/>
            <person name="Badger J.H."/>
            <person name="Madupu R."/>
            <person name="Khouri H.M."/>
            <person name="O'Connor E.M."/>
            <person name="Robb F.T."/>
            <person name="Ward N.L."/>
            <person name="Eisen J.A."/>
        </authorList>
    </citation>
    <scope>NUCLEOTIDE SEQUENCE [LARGE SCALE GENOMIC DNA]</scope>
    <source>
        <strain evidence="1 2">DSM 2178</strain>
    </source>
</reference>
<dbReference type="HOGENOM" id="CLU_1916090_0_0_0"/>
<evidence type="ECO:0008006" key="3">
    <source>
        <dbReference type="Google" id="ProtNLM"/>
    </source>
</evidence>
<keyword evidence="2" id="KW-1185">Reference proteome</keyword>
<protein>
    <recommendedName>
        <fullName evidence="3">Curli assembly protein CsgC</fullName>
    </recommendedName>
</protein>
<dbReference type="Proteomes" id="UP000028481">
    <property type="component" value="Chromosome"/>
</dbReference>
<dbReference type="PaxDb" id="289377-HL41_03935"/>
<proteinExistence type="predicted"/>
<dbReference type="RefSeq" id="WP_038060850.1">
    <property type="nucleotide sequence ID" value="NZ_JQLF01000008.1"/>
</dbReference>
<dbReference type="KEGG" id="tcm:HL41_03935"/>
<dbReference type="InterPro" id="IPR053722">
    <property type="entry name" value="Curli_assembly_CsgC/AgfC"/>
</dbReference>